<dbReference type="Gene3D" id="1.20.1170.10">
    <property type="match status" value="1"/>
</dbReference>
<proteinExistence type="predicted"/>
<dbReference type="Proteomes" id="UP000628086">
    <property type="component" value="Unassembled WGS sequence"/>
</dbReference>
<dbReference type="NCBIfam" id="NF033928">
    <property type="entry name" value="alph_xenorhab_A"/>
    <property type="match status" value="1"/>
</dbReference>
<evidence type="ECO:0000256" key="1">
    <source>
        <dbReference type="SAM" id="Coils"/>
    </source>
</evidence>
<dbReference type="EMBL" id="JABWRS010000010">
    <property type="protein sequence ID" value="MBC3476807.1"/>
    <property type="molecule type" value="Genomic_DNA"/>
</dbReference>
<evidence type="ECO:0000313" key="2">
    <source>
        <dbReference type="EMBL" id="MBC3476807.1"/>
    </source>
</evidence>
<name>A0ABR6V8J6_9PSED</name>
<organism evidence="2 3">
    <name type="scientific">Pseudomonas taiwanensis</name>
    <dbReference type="NCBI Taxonomy" id="470150"/>
    <lineage>
        <taxon>Bacteria</taxon>
        <taxon>Pseudomonadati</taxon>
        <taxon>Pseudomonadota</taxon>
        <taxon>Gammaproteobacteria</taxon>
        <taxon>Pseudomonadales</taxon>
        <taxon>Pseudomonadaceae</taxon>
        <taxon>Pseudomonas</taxon>
    </lineage>
</organism>
<keyword evidence="1" id="KW-0175">Coiled coil</keyword>
<protein>
    <submittedName>
        <fullName evidence="2">Alpha-xenorhabdolysin family binary toxin subunit A</fullName>
    </submittedName>
</protein>
<accession>A0ABR6V8J6</accession>
<keyword evidence="3" id="KW-1185">Reference proteome</keyword>
<dbReference type="SUPFAM" id="SSF58100">
    <property type="entry name" value="Bacterial hemolysins"/>
    <property type="match status" value="1"/>
</dbReference>
<dbReference type="RefSeq" id="WP_027908116.1">
    <property type="nucleotide sequence ID" value="NZ_JABWRR010000006.1"/>
</dbReference>
<evidence type="ECO:0000313" key="3">
    <source>
        <dbReference type="Proteomes" id="UP000628086"/>
    </source>
</evidence>
<dbReference type="CDD" id="cd22657">
    <property type="entry name" value="ClyA_XaxA-like"/>
    <property type="match status" value="1"/>
</dbReference>
<gene>
    <name evidence="2" type="ORF">HU747_14550</name>
</gene>
<reference evidence="2 3" key="1">
    <citation type="journal article" date="2020" name="Microorganisms">
        <title>Reliable Identification of Environmental Pseudomonas Isolates Using the rpoD Gene.</title>
        <authorList>
            <consortium name="The Broad Institute Genome Sequencing Platform"/>
            <person name="Girard L."/>
            <person name="Lood C."/>
            <person name="Rokni-Zadeh H."/>
            <person name="van Noort V."/>
            <person name="Lavigne R."/>
            <person name="De Mot R."/>
        </authorList>
    </citation>
    <scope>NUCLEOTIDE SEQUENCE [LARGE SCALE GENOMIC DNA]</scope>
    <source>
        <strain evidence="2 3">RW7P2</strain>
    </source>
</reference>
<sequence>MNPRTLPFEEQQMKAIVLPGELIQAMDNRDGQGSAGLILTAESRSTIRNYSERMRVLPSTLAQTIAWLGYDRITEPELAPERMLGLFKHLALHARTWSILDTQCLAVTTALAEHARQVEALGAQVLDLAARTRAMGIDRASWATLLSAPEMDLGPRDLQLLRSMADQLMWLHGQIDDFDQQVDGVRLGLENFRDQARFTLRPAVFEKCRAAKRFSLAPDAEDLEWELSRLDGEILDVRHDYRSFSKQSTLGWLGGPFGAIISNSIYGAKARKARAQLHELELRHRQLSQRLAEIQRVSGRVNELNACMGELEIDLWDVVLASGHLHTTWQTIEAYLESSVVRLGRMNTRQELVVFILHFRQFLAQWSGIGRHAGQMRNIFA</sequence>
<feature type="coiled-coil region" evidence="1">
    <location>
        <begin position="270"/>
        <end position="297"/>
    </location>
</feature>
<comment type="caution">
    <text evidence="2">The sequence shown here is derived from an EMBL/GenBank/DDBJ whole genome shotgun (WGS) entry which is preliminary data.</text>
</comment>